<dbReference type="AlphaFoldDB" id="A0A099T0Y7"/>
<dbReference type="Pfam" id="PF02830">
    <property type="entry name" value="V4R"/>
    <property type="match status" value="1"/>
</dbReference>
<dbReference type="Gene3D" id="1.10.10.10">
    <property type="entry name" value="Winged helix-like DNA-binding domain superfamily/Winged helix DNA-binding domain"/>
    <property type="match status" value="1"/>
</dbReference>
<dbReference type="CDD" id="cd00090">
    <property type="entry name" value="HTH_ARSR"/>
    <property type="match status" value="1"/>
</dbReference>
<evidence type="ECO:0000313" key="3">
    <source>
        <dbReference type="EMBL" id="KGK98840.1"/>
    </source>
</evidence>
<dbReference type="SMART" id="SM00989">
    <property type="entry name" value="V4R"/>
    <property type="match status" value="1"/>
</dbReference>
<dbReference type="SUPFAM" id="SSF46785">
    <property type="entry name" value="Winged helix' DNA-binding domain"/>
    <property type="match status" value="1"/>
</dbReference>
<dbReference type="EMBL" id="JRHO01000010">
    <property type="protein sequence ID" value="KGK98840.1"/>
    <property type="molecule type" value="Genomic_DNA"/>
</dbReference>
<evidence type="ECO:0000259" key="2">
    <source>
        <dbReference type="SMART" id="SM00989"/>
    </source>
</evidence>
<dbReference type="InterPro" id="IPR024096">
    <property type="entry name" value="NO_sig/Golgi_transp_ligand-bd"/>
</dbReference>
<dbReference type="GO" id="GO:0003700">
    <property type="term" value="F:DNA-binding transcription factor activity"/>
    <property type="evidence" value="ECO:0007669"/>
    <property type="project" value="InterPro"/>
</dbReference>
<reference evidence="3 4" key="1">
    <citation type="submission" date="2014-09" db="EMBL/GenBank/DDBJ databases">
        <title>Draft genome sequence of an obligately methylotrophic methanogen, Methanococcoides methylutens, isolated from marine sediment.</title>
        <authorList>
            <person name="Guan Y."/>
            <person name="Ngugi D.K."/>
            <person name="Blom J."/>
            <person name="Ali S."/>
            <person name="Ferry J.G."/>
            <person name="Stingl U."/>
        </authorList>
    </citation>
    <scope>NUCLEOTIDE SEQUENCE [LARGE SCALE GENOMIC DNA]</scope>
    <source>
        <strain evidence="3 4">DSM 2657</strain>
    </source>
</reference>
<dbReference type="PANTHER" id="PTHR35090">
    <property type="entry name" value="DNA-DIRECTED RNA POLYMERASE SUBUNIT I"/>
    <property type="match status" value="1"/>
</dbReference>
<feature type="domain" description="HTH arsR-type" evidence="1">
    <location>
        <begin position="15"/>
        <end position="87"/>
    </location>
</feature>
<gene>
    <name evidence="3" type="ORF">LI82_05965</name>
</gene>
<dbReference type="InterPro" id="IPR036388">
    <property type="entry name" value="WH-like_DNA-bd_sf"/>
</dbReference>
<dbReference type="Proteomes" id="UP000029859">
    <property type="component" value="Unassembled WGS sequence"/>
</dbReference>
<comment type="caution">
    <text evidence="3">The sequence shown here is derived from an EMBL/GenBank/DDBJ whole genome shotgun (WGS) entry which is preliminary data.</text>
</comment>
<keyword evidence="4" id="KW-1185">Reference proteome</keyword>
<dbReference type="PANTHER" id="PTHR35090:SF2">
    <property type="entry name" value="ARSR FAMILY TRANSCRIPTIONAL REGULATOR"/>
    <property type="match status" value="1"/>
</dbReference>
<dbReference type="SMART" id="SM00418">
    <property type="entry name" value="HTH_ARSR"/>
    <property type="match status" value="1"/>
</dbReference>
<dbReference type="RefSeq" id="WP_048194211.1">
    <property type="nucleotide sequence ID" value="NZ_CAAGSM010000003.1"/>
</dbReference>
<dbReference type="Gene3D" id="3.30.1380.20">
    <property type="entry name" value="Trafficking protein particle complex subunit 3"/>
    <property type="match status" value="1"/>
</dbReference>
<evidence type="ECO:0000313" key="4">
    <source>
        <dbReference type="Proteomes" id="UP000029859"/>
    </source>
</evidence>
<dbReference type="InterPro" id="IPR001845">
    <property type="entry name" value="HTH_ArsR_DNA-bd_dom"/>
</dbReference>
<dbReference type="InterPro" id="IPR036390">
    <property type="entry name" value="WH_DNA-bd_sf"/>
</dbReference>
<feature type="domain" description="4-vinyl reductase 4VR" evidence="2">
    <location>
        <begin position="183"/>
        <end position="244"/>
    </location>
</feature>
<name>A0A099T0Y7_METMT</name>
<accession>A0A099T0Y7</accession>
<proteinExistence type="predicted"/>
<evidence type="ECO:0008006" key="5">
    <source>
        <dbReference type="Google" id="ProtNLM"/>
    </source>
</evidence>
<organism evidence="3 4">
    <name type="scientific">Methanococcoides methylutens</name>
    <dbReference type="NCBI Taxonomy" id="2226"/>
    <lineage>
        <taxon>Archaea</taxon>
        <taxon>Methanobacteriati</taxon>
        <taxon>Methanobacteriota</taxon>
        <taxon>Stenosarchaea group</taxon>
        <taxon>Methanomicrobia</taxon>
        <taxon>Methanosarcinales</taxon>
        <taxon>Methanosarcinaceae</taxon>
        <taxon>Methanococcoides</taxon>
    </lineage>
</organism>
<sequence length="244" mass="27448">MKGEGHTALFSNRDGIIAIEGPVKLQIMELLKDSSRSFDEIVKYTGKAKSTISVHLSDLKQNNLLEERIDPKDKRKKTYVMCSQYAACSQKPIVEHYHAALKKFTTTFDSERELLTSILHAVQSGFEAQGINHRPIMETIGQDVGIRVAENFTCTHLEGLFEEVADYWETHKLGYLSVPSYDPLAIQIDDCFVCKGAPDIGQKLCSFSEGLLQGIIYQKLNMQCNLVEIECHGNGDDHCLFVMQ</sequence>
<dbReference type="InterPro" id="IPR004096">
    <property type="entry name" value="V4R"/>
</dbReference>
<dbReference type="InterPro" id="IPR011991">
    <property type="entry name" value="ArsR-like_HTH"/>
</dbReference>
<dbReference type="Pfam" id="PF01022">
    <property type="entry name" value="HTH_5"/>
    <property type="match status" value="1"/>
</dbReference>
<evidence type="ECO:0000259" key="1">
    <source>
        <dbReference type="SMART" id="SM00418"/>
    </source>
</evidence>
<dbReference type="OrthoDB" id="371687at2157"/>
<protein>
    <recommendedName>
        <fullName evidence="5">ArsR family transcriptional regulator</fullName>
    </recommendedName>
</protein>
<dbReference type="SUPFAM" id="SSF111126">
    <property type="entry name" value="Ligand-binding domain in the NO signalling and Golgi transport"/>
    <property type="match status" value="1"/>
</dbReference>